<feature type="domain" description="Phosphoenolpyruvate carboxykinase GTP-utilising N-terminal" evidence="1">
    <location>
        <begin position="48"/>
        <end position="238"/>
    </location>
</feature>
<dbReference type="AlphaFoldDB" id="A0A3M7R8V7"/>
<reference evidence="2 3" key="1">
    <citation type="journal article" date="2018" name="Sci. Rep.">
        <title>Genomic signatures of local adaptation to the degree of environmental predictability in rotifers.</title>
        <authorList>
            <person name="Franch-Gras L."/>
            <person name="Hahn C."/>
            <person name="Garcia-Roger E.M."/>
            <person name="Carmona M.J."/>
            <person name="Serra M."/>
            <person name="Gomez A."/>
        </authorList>
    </citation>
    <scope>NUCLEOTIDE SEQUENCE [LARGE SCALE GENOMIC DNA]</scope>
    <source>
        <strain evidence="2">HYR1</strain>
    </source>
</reference>
<dbReference type="GO" id="GO:0042594">
    <property type="term" value="P:response to starvation"/>
    <property type="evidence" value="ECO:0007669"/>
    <property type="project" value="TreeGrafter"/>
</dbReference>
<gene>
    <name evidence="2" type="ORF">BpHYR1_032613</name>
</gene>
<dbReference type="GO" id="GO:0046327">
    <property type="term" value="P:glycerol biosynthetic process from pyruvate"/>
    <property type="evidence" value="ECO:0007669"/>
    <property type="project" value="TreeGrafter"/>
</dbReference>
<dbReference type="GO" id="GO:0030145">
    <property type="term" value="F:manganese ion binding"/>
    <property type="evidence" value="ECO:0007669"/>
    <property type="project" value="TreeGrafter"/>
</dbReference>
<dbReference type="OrthoDB" id="5841594at2759"/>
<dbReference type="GO" id="GO:0071333">
    <property type="term" value="P:cellular response to glucose stimulus"/>
    <property type="evidence" value="ECO:0007669"/>
    <property type="project" value="TreeGrafter"/>
</dbReference>
<protein>
    <submittedName>
        <fullName evidence="2">Phosphoenolpyruvate cytosolic [GTP]</fullName>
    </submittedName>
</protein>
<keyword evidence="3" id="KW-1185">Reference proteome</keyword>
<dbReference type="GO" id="GO:0033993">
    <property type="term" value="P:response to lipid"/>
    <property type="evidence" value="ECO:0007669"/>
    <property type="project" value="TreeGrafter"/>
</dbReference>
<feature type="non-terminal residue" evidence="2">
    <location>
        <position position="242"/>
    </location>
</feature>
<evidence type="ECO:0000313" key="3">
    <source>
        <dbReference type="Proteomes" id="UP000276133"/>
    </source>
</evidence>
<keyword evidence="2" id="KW-0670">Pyruvate</keyword>
<organism evidence="2 3">
    <name type="scientific">Brachionus plicatilis</name>
    <name type="common">Marine rotifer</name>
    <name type="synonym">Brachionus muelleri</name>
    <dbReference type="NCBI Taxonomy" id="10195"/>
    <lineage>
        <taxon>Eukaryota</taxon>
        <taxon>Metazoa</taxon>
        <taxon>Spiralia</taxon>
        <taxon>Gnathifera</taxon>
        <taxon>Rotifera</taxon>
        <taxon>Eurotatoria</taxon>
        <taxon>Monogononta</taxon>
        <taxon>Pseudotrocha</taxon>
        <taxon>Ploima</taxon>
        <taxon>Brachionidae</taxon>
        <taxon>Brachionus</taxon>
    </lineage>
</organism>
<dbReference type="PANTHER" id="PTHR11561:SF0">
    <property type="entry name" value="PHOSPHOENOLPYRUVATE CARBOXYKINASE [GTP]-RELATED"/>
    <property type="match status" value="1"/>
</dbReference>
<dbReference type="GO" id="GO:0006107">
    <property type="term" value="P:oxaloacetate metabolic process"/>
    <property type="evidence" value="ECO:0007669"/>
    <property type="project" value="TreeGrafter"/>
</dbReference>
<dbReference type="GO" id="GO:0005829">
    <property type="term" value="C:cytosol"/>
    <property type="evidence" value="ECO:0007669"/>
    <property type="project" value="TreeGrafter"/>
</dbReference>
<dbReference type="STRING" id="10195.A0A3M7R8V7"/>
<dbReference type="InterPro" id="IPR008209">
    <property type="entry name" value="PEP_carboxykinase_GTP"/>
</dbReference>
<dbReference type="PANTHER" id="PTHR11561">
    <property type="entry name" value="PHOSPHOENOLPYRUVATE CARBOXYKINASE"/>
    <property type="match status" value="1"/>
</dbReference>
<sequence>MASISSDHQHRHYENITDDRVMDDDKLLKLRTATFQSNLTKLPKSIQNYIEEKAKICQPDAIHICDGSIEENRLNLQILQEQGVLQKLEKMNNCWLALTDPKDVARVESRTFISTKNMLDAIPKPKHGFKEIDPSLNLRNLKCSALGNWMSPEDLEYELGRRLPGCMKGRTMYVVPYSMGPVGGPISKIGVELTDSLYVVCNMRIMTRMGIEVFETIGDHGNFVKCLHTVGVPLPTQRTIIN</sequence>
<dbReference type="Proteomes" id="UP000276133">
    <property type="component" value="Unassembled WGS sequence"/>
</dbReference>
<dbReference type="GO" id="GO:0006094">
    <property type="term" value="P:gluconeogenesis"/>
    <property type="evidence" value="ECO:0007669"/>
    <property type="project" value="InterPro"/>
</dbReference>
<accession>A0A3M7R8V7</accession>
<comment type="caution">
    <text evidence="2">The sequence shown here is derived from an EMBL/GenBank/DDBJ whole genome shotgun (WGS) entry which is preliminary data.</text>
</comment>
<dbReference type="Pfam" id="PF17297">
    <property type="entry name" value="PEPCK_N"/>
    <property type="match status" value="1"/>
</dbReference>
<dbReference type="InterPro" id="IPR035078">
    <property type="entry name" value="PEP_carboxykinase_GTP_N"/>
</dbReference>
<proteinExistence type="predicted"/>
<evidence type="ECO:0000313" key="2">
    <source>
        <dbReference type="EMBL" id="RNA19871.1"/>
    </source>
</evidence>
<dbReference type="InterPro" id="IPR008210">
    <property type="entry name" value="PEP_carboxykinase_N"/>
</dbReference>
<dbReference type="GO" id="GO:0004613">
    <property type="term" value="F:phosphoenolpyruvate carboxykinase (GTP) activity"/>
    <property type="evidence" value="ECO:0007669"/>
    <property type="project" value="TreeGrafter"/>
</dbReference>
<name>A0A3M7R8V7_BRAPC</name>
<dbReference type="GO" id="GO:0005525">
    <property type="term" value="F:GTP binding"/>
    <property type="evidence" value="ECO:0007669"/>
    <property type="project" value="InterPro"/>
</dbReference>
<dbReference type="Gene3D" id="3.40.449.10">
    <property type="entry name" value="Phosphoenolpyruvate Carboxykinase, domain 1"/>
    <property type="match status" value="1"/>
</dbReference>
<dbReference type="SUPFAM" id="SSF68923">
    <property type="entry name" value="PEP carboxykinase N-terminal domain"/>
    <property type="match status" value="1"/>
</dbReference>
<dbReference type="GO" id="GO:0019543">
    <property type="term" value="P:propionate catabolic process"/>
    <property type="evidence" value="ECO:0007669"/>
    <property type="project" value="TreeGrafter"/>
</dbReference>
<dbReference type="EMBL" id="REGN01003962">
    <property type="protein sequence ID" value="RNA19871.1"/>
    <property type="molecule type" value="Genomic_DNA"/>
</dbReference>
<evidence type="ECO:0000259" key="1">
    <source>
        <dbReference type="Pfam" id="PF17297"/>
    </source>
</evidence>